<feature type="transmembrane region" description="Helical" evidence="3">
    <location>
        <begin position="518"/>
        <end position="543"/>
    </location>
</feature>
<feature type="region of interest" description="Disordered" evidence="2">
    <location>
        <begin position="17"/>
        <end position="62"/>
    </location>
</feature>
<feature type="transmembrane region" description="Helical" evidence="3">
    <location>
        <begin position="116"/>
        <end position="136"/>
    </location>
</feature>
<evidence type="ECO:0000259" key="4">
    <source>
        <dbReference type="PROSITE" id="PS50850"/>
    </source>
</evidence>
<feature type="transmembrane region" description="Helical" evidence="3">
    <location>
        <begin position="231"/>
        <end position="252"/>
    </location>
</feature>
<dbReference type="Proteomes" id="UP000735302">
    <property type="component" value="Unassembled WGS sequence"/>
</dbReference>
<evidence type="ECO:0000256" key="3">
    <source>
        <dbReference type="SAM" id="Phobius"/>
    </source>
</evidence>
<comment type="subcellular location">
    <subcellularLocation>
        <location evidence="1">Membrane</location>
        <topology evidence="1">Multi-pass membrane protein</topology>
    </subcellularLocation>
</comment>
<dbReference type="PANTHER" id="PTHR11360:SF306">
    <property type="entry name" value="RE01051P"/>
    <property type="match status" value="1"/>
</dbReference>
<dbReference type="InterPro" id="IPR050327">
    <property type="entry name" value="Proton-linked_MCT"/>
</dbReference>
<feature type="transmembrane region" description="Helical" evidence="3">
    <location>
        <begin position="75"/>
        <end position="96"/>
    </location>
</feature>
<keyword evidence="3" id="KW-0812">Transmembrane</keyword>
<dbReference type="InterPro" id="IPR011701">
    <property type="entry name" value="MFS"/>
</dbReference>
<dbReference type="AlphaFoldDB" id="A0AAV4E102"/>
<feature type="transmembrane region" description="Helical" evidence="3">
    <location>
        <begin position="356"/>
        <end position="375"/>
    </location>
</feature>
<reference evidence="5 6" key="1">
    <citation type="journal article" date="2021" name="Elife">
        <title>Chloroplast acquisition without the gene transfer in kleptoplastic sea slugs, Plakobranchus ocellatus.</title>
        <authorList>
            <person name="Maeda T."/>
            <person name="Takahashi S."/>
            <person name="Yoshida T."/>
            <person name="Shimamura S."/>
            <person name="Takaki Y."/>
            <person name="Nagai Y."/>
            <person name="Toyoda A."/>
            <person name="Suzuki Y."/>
            <person name="Arimoto A."/>
            <person name="Ishii H."/>
            <person name="Satoh N."/>
            <person name="Nishiyama T."/>
            <person name="Hasebe M."/>
            <person name="Maruyama T."/>
            <person name="Minagawa J."/>
            <person name="Obokata J."/>
            <person name="Shigenobu S."/>
        </authorList>
    </citation>
    <scope>NUCLEOTIDE SEQUENCE [LARGE SCALE GENOMIC DNA]</scope>
</reference>
<accession>A0AAV4E102</accession>
<dbReference type="GO" id="GO:0008028">
    <property type="term" value="F:monocarboxylic acid transmembrane transporter activity"/>
    <property type="evidence" value="ECO:0007669"/>
    <property type="project" value="TreeGrafter"/>
</dbReference>
<dbReference type="PROSITE" id="PS50850">
    <property type="entry name" value="MFS"/>
    <property type="match status" value="1"/>
</dbReference>
<evidence type="ECO:0000256" key="1">
    <source>
        <dbReference type="ARBA" id="ARBA00004141"/>
    </source>
</evidence>
<dbReference type="InterPro" id="IPR036259">
    <property type="entry name" value="MFS_trans_sf"/>
</dbReference>
<evidence type="ECO:0000313" key="5">
    <source>
        <dbReference type="EMBL" id="GFO49910.1"/>
    </source>
</evidence>
<dbReference type="SUPFAM" id="SSF103473">
    <property type="entry name" value="MFS general substrate transporter"/>
    <property type="match status" value="1"/>
</dbReference>
<name>A0AAV4E102_9GAST</name>
<protein>
    <submittedName>
        <fullName evidence="5">Monocarboxylate transporter 14</fullName>
    </submittedName>
</protein>
<sequence length="623" mass="68183">MESKSFGKQQNELEEVVYLAHDQGDQSSASEPTNSKTPLLSDGWKREKLHDHSGDDDDDDDDIDKVEEEVIDSSFGWVIVFGGFLSQMLTVGLMRTDGVYFLQFREKFHESAQLCAWPGAISLTVQSFIGPVASALCNRFSVRTTVIIATLFNITGLILSGFCTNIIQLFITYGLLQGIGRGLTVVSGIFIVNMYFDKMRARSIGISMAGAGLGTFAMVPLNQWFFDTFGFTYAFFWIASLATSGFLMAALFRPLSMHVEIKKAEKLRKIAARRQRKQINGDVINAEFVGENKSITNVGIPDAEKSEDFCTNEGPQEQVQQEKSCFRSVLNTCFPIEHNQRGKKGGKKGKIFHFELLKDVPFLIMCISMVLFNLANKSVFSFLPAIGFSKGLTNSEASLLISAVGVGDTLARVSAGFVIDHNWMRLETLFGAVLFLCAGVSLMIALVRGFALFCLAAGLYGCFAGVSISQKPTLLAVILGKEMLTSSFGIMYSFQGLGTISGPPISGALRDSLGSYDYAFYMTAACMGFAGVLYIISCILFTLRSRREAREAGSCESTESDAHFSASAAESYQPLLKGEAGRAQGAENLVQQTLVVPYDSNAGDEDIQSDDDGDKEKRRFLHP</sequence>
<feature type="transmembrane region" description="Helical" evidence="3">
    <location>
        <begin position="148"/>
        <end position="173"/>
    </location>
</feature>
<dbReference type="InterPro" id="IPR020846">
    <property type="entry name" value="MFS_dom"/>
</dbReference>
<evidence type="ECO:0000256" key="2">
    <source>
        <dbReference type="SAM" id="MobiDB-lite"/>
    </source>
</evidence>
<gene>
    <name evidence="5" type="ORF">PoB_007641500</name>
</gene>
<keyword evidence="3" id="KW-0472">Membrane</keyword>
<organism evidence="5 6">
    <name type="scientific">Plakobranchus ocellatus</name>
    <dbReference type="NCBI Taxonomy" id="259542"/>
    <lineage>
        <taxon>Eukaryota</taxon>
        <taxon>Metazoa</taxon>
        <taxon>Spiralia</taxon>
        <taxon>Lophotrochozoa</taxon>
        <taxon>Mollusca</taxon>
        <taxon>Gastropoda</taxon>
        <taxon>Heterobranchia</taxon>
        <taxon>Euthyneura</taxon>
        <taxon>Panpulmonata</taxon>
        <taxon>Sacoglossa</taxon>
        <taxon>Placobranchoidea</taxon>
        <taxon>Plakobranchidae</taxon>
        <taxon>Plakobranchus</taxon>
    </lineage>
</organism>
<feature type="compositionally biased region" description="Basic and acidic residues" evidence="2">
    <location>
        <begin position="43"/>
        <end position="53"/>
    </location>
</feature>
<dbReference type="GO" id="GO:0016020">
    <property type="term" value="C:membrane"/>
    <property type="evidence" value="ECO:0007669"/>
    <property type="project" value="UniProtKB-SubCell"/>
</dbReference>
<dbReference type="Gene3D" id="1.20.1250.20">
    <property type="entry name" value="MFS general substrate transporter like domains"/>
    <property type="match status" value="2"/>
</dbReference>
<feature type="domain" description="Major facilitator superfamily (MFS) profile" evidence="4">
    <location>
        <begin position="75"/>
        <end position="548"/>
    </location>
</feature>
<feature type="compositionally biased region" description="Polar residues" evidence="2">
    <location>
        <begin position="25"/>
        <end position="38"/>
    </location>
</feature>
<dbReference type="CDD" id="cd17352">
    <property type="entry name" value="MFS_MCT_SLC16"/>
    <property type="match status" value="1"/>
</dbReference>
<proteinExistence type="predicted"/>
<feature type="transmembrane region" description="Helical" evidence="3">
    <location>
        <begin position="203"/>
        <end position="225"/>
    </location>
</feature>
<feature type="region of interest" description="Disordered" evidence="2">
    <location>
        <begin position="599"/>
        <end position="623"/>
    </location>
</feature>
<keyword evidence="6" id="KW-1185">Reference proteome</keyword>
<dbReference type="EMBL" id="BLXT01008548">
    <property type="protein sequence ID" value="GFO49910.1"/>
    <property type="molecule type" value="Genomic_DNA"/>
</dbReference>
<dbReference type="Pfam" id="PF07690">
    <property type="entry name" value="MFS_1"/>
    <property type="match status" value="2"/>
</dbReference>
<evidence type="ECO:0000313" key="6">
    <source>
        <dbReference type="Proteomes" id="UP000735302"/>
    </source>
</evidence>
<dbReference type="PANTHER" id="PTHR11360">
    <property type="entry name" value="MONOCARBOXYLATE TRANSPORTER"/>
    <property type="match status" value="1"/>
</dbReference>
<feature type="transmembrane region" description="Helical" evidence="3">
    <location>
        <begin position="179"/>
        <end position="196"/>
    </location>
</feature>
<keyword evidence="3" id="KW-1133">Transmembrane helix</keyword>
<feature type="transmembrane region" description="Helical" evidence="3">
    <location>
        <begin position="429"/>
        <end position="462"/>
    </location>
</feature>
<feature type="compositionally biased region" description="Acidic residues" evidence="2">
    <location>
        <begin position="602"/>
        <end position="613"/>
    </location>
</feature>
<comment type="caution">
    <text evidence="5">The sequence shown here is derived from an EMBL/GenBank/DDBJ whole genome shotgun (WGS) entry which is preliminary data.</text>
</comment>